<dbReference type="EMBL" id="CAUYUJ010000730">
    <property type="protein sequence ID" value="CAK0792227.1"/>
    <property type="molecule type" value="Genomic_DNA"/>
</dbReference>
<keyword evidence="3" id="KW-1185">Reference proteome</keyword>
<evidence type="ECO:0000313" key="2">
    <source>
        <dbReference type="EMBL" id="CAK0792227.1"/>
    </source>
</evidence>
<comment type="caution">
    <text evidence="2">The sequence shown here is derived from an EMBL/GenBank/DDBJ whole genome shotgun (WGS) entry which is preliminary data.</text>
</comment>
<name>A0ABN9PGZ5_9DINO</name>
<reference evidence="2" key="1">
    <citation type="submission" date="2023-10" db="EMBL/GenBank/DDBJ databases">
        <authorList>
            <person name="Chen Y."/>
            <person name="Shah S."/>
            <person name="Dougan E. K."/>
            <person name="Thang M."/>
            <person name="Chan C."/>
        </authorList>
    </citation>
    <scope>NUCLEOTIDE SEQUENCE [LARGE SCALE GENOMIC DNA]</scope>
</reference>
<feature type="region of interest" description="Disordered" evidence="1">
    <location>
        <begin position="227"/>
        <end position="246"/>
    </location>
</feature>
<feature type="region of interest" description="Disordered" evidence="1">
    <location>
        <begin position="263"/>
        <end position="285"/>
    </location>
</feature>
<evidence type="ECO:0008006" key="4">
    <source>
        <dbReference type="Google" id="ProtNLM"/>
    </source>
</evidence>
<gene>
    <name evidence="2" type="ORF">PCOR1329_LOCUS2878</name>
</gene>
<evidence type="ECO:0000313" key="3">
    <source>
        <dbReference type="Proteomes" id="UP001189429"/>
    </source>
</evidence>
<dbReference type="Proteomes" id="UP001189429">
    <property type="component" value="Unassembled WGS sequence"/>
</dbReference>
<protein>
    <recommendedName>
        <fullName evidence="4">AP2/ERF domain-containing protein</fullName>
    </recommendedName>
</protein>
<accession>A0ABN9PGZ5</accession>
<feature type="non-terminal residue" evidence="2">
    <location>
        <position position="1"/>
    </location>
</feature>
<sequence>GKGGEGGGGPCFPLLANGRRAAPQATAGLQPAPAEGDATAEERRPPAAGPAAPPLAMLAVPAGYARGSSRGDGKFRVVAKQSGVLGVHWSTRVQGWKVAWEFNREGSRKQHAKVFSVARYQQPGRGPEAAEAAALQAAVALRRELERTGQARAPKAAERRSGVPGVVWKNGSKTWYVRLQKDVDGKRTTLHGGYFTPKDDTPEELERARLLAVARLRELEREQGRATEVREGAAAPRVQRQSGVKGVRWDARDSTWRLKYTMQHGPDKGHLRRPTFRPKDDSPEEVERVRLARRACQSLLF</sequence>
<feature type="region of interest" description="Disordered" evidence="1">
    <location>
        <begin position="1"/>
        <end position="54"/>
    </location>
</feature>
<evidence type="ECO:0000256" key="1">
    <source>
        <dbReference type="SAM" id="MobiDB-lite"/>
    </source>
</evidence>
<proteinExistence type="predicted"/>
<feature type="compositionally biased region" description="Gly residues" evidence="1">
    <location>
        <begin position="1"/>
        <end position="10"/>
    </location>
</feature>
<dbReference type="Gene3D" id="1.20.5.2050">
    <property type="match status" value="2"/>
</dbReference>
<organism evidence="2 3">
    <name type="scientific">Prorocentrum cordatum</name>
    <dbReference type="NCBI Taxonomy" id="2364126"/>
    <lineage>
        <taxon>Eukaryota</taxon>
        <taxon>Sar</taxon>
        <taxon>Alveolata</taxon>
        <taxon>Dinophyceae</taxon>
        <taxon>Prorocentrales</taxon>
        <taxon>Prorocentraceae</taxon>
        <taxon>Prorocentrum</taxon>
    </lineage>
</organism>